<dbReference type="GO" id="GO:0016987">
    <property type="term" value="F:sigma factor activity"/>
    <property type="evidence" value="ECO:0007669"/>
    <property type="project" value="UniProtKB-KW"/>
</dbReference>
<dbReference type="CDD" id="cd06171">
    <property type="entry name" value="Sigma70_r4"/>
    <property type="match status" value="1"/>
</dbReference>
<keyword evidence="9" id="KW-1185">Reference proteome</keyword>
<dbReference type="Pfam" id="PF04542">
    <property type="entry name" value="Sigma70_r2"/>
    <property type="match status" value="1"/>
</dbReference>
<keyword evidence="3" id="KW-0731">Sigma factor</keyword>
<evidence type="ECO:0000259" key="6">
    <source>
        <dbReference type="Pfam" id="PF04542"/>
    </source>
</evidence>
<dbReference type="PANTHER" id="PTHR43133:SF52">
    <property type="entry name" value="ECF RNA POLYMERASE SIGMA FACTOR SIGL"/>
    <property type="match status" value="1"/>
</dbReference>
<dbReference type="InterPro" id="IPR007630">
    <property type="entry name" value="RNA_pol_sigma70_r4"/>
</dbReference>
<keyword evidence="2" id="KW-0805">Transcription regulation</keyword>
<accession>A0A810L7T4</accession>
<evidence type="ECO:0000256" key="3">
    <source>
        <dbReference type="ARBA" id="ARBA00023082"/>
    </source>
</evidence>
<dbReference type="OrthoDB" id="9811152at2"/>
<dbReference type="SUPFAM" id="SSF88659">
    <property type="entry name" value="Sigma3 and sigma4 domains of RNA polymerase sigma factors"/>
    <property type="match status" value="1"/>
</dbReference>
<dbReference type="SUPFAM" id="SSF88946">
    <property type="entry name" value="Sigma2 domain of RNA polymerase sigma factors"/>
    <property type="match status" value="1"/>
</dbReference>
<comment type="similarity">
    <text evidence="1">Belongs to the sigma-70 factor family. ECF subfamily.</text>
</comment>
<dbReference type="NCBIfam" id="TIGR02937">
    <property type="entry name" value="sigma70-ECF"/>
    <property type="match status" value="1"/>
</dbReference>
<dbReference type="KEGG" id="aser:Asera_45040"/>
<gene>
    <name evidence="8" type="primary">rpoE_17</name>
    <name evidence="8" type="ORF">Asera_45040</name>
</gene>
<dbReference type="Gene3D" id="1.10.1740.10">
    <property type="match status" value="1"/>
</dbReference>
<dbReference type="Gene3D" id="1.10.10.10">
    <property type="entry name" value="Winged helix-like DNA-binding domain superfamily/Winged helix DNA-binding domain"/>
    <property type="match status" value="1"/>
</dbReference>
<dbReference type="InterPro" id="IPR007627">
    <property type="entry name" value="RNA_pol_sigma70_r2"/>
</dbReference>
<proteinExistence type="inferred from homology"/>
<protein>
    <submittedName>
        <fullName evidence="8">RNA polymerase sigma factor</fullName>
    </submittedName>
</protein>
<dbReference type="Proteomes" id="UP000680750">
    <property type="component" value="Chromosome"/>
</dbReference>
<dbReference type="EMBL" id="AP023354">
    <property type="protein sequence ID" value="BCJ30396.1"/>
    <property type="molecule type" value="Genomic_DNA"/>
</dbReference>
<evidence type="ECO:0000256" key="4">
    <source>
        <dbReference type="ARBA" id="ARBA00023125"/>
    </source>
</evidence>
<dbReference type="GO" id="GO:0003677">
    <property type="term" value="F:DNA binding"/>
    <property type="evidence" value="ECO:0007669"/>
    <property type="project" value="UniProtKB-KW"/>
</dbReference>
<dbReference type="PANTHER" id="PTHR43133">
    <property type="entry name" value="RNA POLYMERASE ECF-TYPE SIGMA FACTO"/>
    <property type="match status" value="1"/>
</dbReference>
<dbReference type="InterPro" id="IPR013325">
    <property type="entry name" value="RNA_pol_sigma_r2"/>
</dbReference>
<dbReference type="InterPro" id="IPR013324">
    <property type="entry name" value="RNA_pol_sigma_r3/r4-like"/>
</dbReference>
<keyword evidence="4" id="KW-0238">DNA-binding</keyword>
<sequence length="166" mass="18643">MPASADDELMRSLYQEHAGPLYGYVLTLTGDRGWAQDIVQEVLLRAWQHPLAADGRPVRGWLHTVARHLVIDQWRARKVRPEVSFADPPERGVADGTDEAMQSWLVAEALQRLSPAHREVLVECYYQGRSVPEAAQRIGVPAGTVKSRLHYALRALRLTLQEMGVV</sequence>
<feature type="domain" description="RNA polymerase sigma-70 region 4" evidence="7">
    <location>
        <begin position="109"/>
        <end position="157"/>
    </location>
</feature>
<evidence type="ECO:0000256" key="1">
    <source>
        <dbReference type="ARBA" id="ARBA00010641"/>
    </source>
</evidence>
<evidence type="ECO:0000313" key="8">
    <source>
        <dbReference type="EMBL" id="BCJ30396.1"/>
    </source>
</evidence>
<evidence type="ECO:0000256" key="5">
    <source>
        <dbReference type="ARBA" id="ARBA00023163"/>
    </source>
</evidence>
<dbReference type="InterPro" id="IPR014284">
    <property type="entry name" value="RNA_pol_sigma-70_dom"/>
</dbReference>
<dbReference type="AlphaFoldDB" id="A0A810L7T4"/>
<reference evidence="8" key="1">
    <citation type="submission" date="2020-08" db="EMBL/GenBank/DDBJ databases">
        <title>Whole genome shotgun sequence of Actinocatenispora sera NBRC 101916.</title>
        <authorList>
            <person name="Komaki H."/>
            <person name="Tamura T."/>
        </authorList>
    </citation>
    <scope>NUCLEOTIDE SEQUENCE</scope>
    <source>
        <strain evidence="8">NBRC 101916</strain>
    </source>
</reference>
<evidence type="ECO:0000259" key="7">
    <source>
        <dbReference type="Pfam" id="PF04545"/>
    </source>
</evidence>
<evidence type="ECO:0000256" key="2">
    <source>
        <dbReference type="ARBA" id="ARBA00023015"/>
    </source>
</evidence>
<name>A0A810L7T4_9ACTN</name>
<evidence type="ECO:0000313" key="9">
    <source>
        <dbReference type="Proteomes" id="UP000680750"/>
    </source>
</evidence>
<keyword evidence="5" id="KW-0804">Transcription</keyword>
<feature type="domain" description="RNA polymerase sigma-70 region 2" evidence="6">
    <location>
        <begin position="13"/>
        <end position="78"/>
    </location>
</feature>
<dbReference type="InterPro" id="IPR036388">
    <property type="entry name" value="WH-like_DNA-bd_sf"/>
</dbReference>
<dbReference type="InterPro" id="IPR039425">
    <property type="entry name" value="RNA_pol_sigma-70-like"/>
</dbReference>
<dbReference type="GO" id="GO:0006352">
    <property type="term" value="P:DNA-templated transcription initiation"/>
    <property type="evidence" value="ECO:0007669"/>
    <property type="project" value="InterPro"/>
</dbReference>
<organism evidence="8 9">
    <name type="scientific">Actinocatenispora sera</name>
    <dbReference type="NCBI Taxonomy" id="390989"/>
    <lineage>
        <taxon>Bacteria</taxon>
        <taxon>Bacillati</taxon>
        <taxon>Actinomycetota</taxon>
        <taxon>Actinomycetes</taxon>
        <taxon>Micromonosporales</taxon>
        <taxon>Micromonosporaceae</taxon>
        <taxon>Actinocatenispora</taxon>
    </lineage>
</organism>
<dbReference type="Pfam" id="PF04545">
    <property type="entry name" value="Sigma70_r4"/>
    <property type="match status" value="1"/>
</dbReference>
<dbReference type="NCBIfam" id="NF007227">
    <property type="entry name" value="PRK09645.1"/>
    <property type="match status" value="1"/>
</dbReference>